<feature type="region of interest" description="Disordered" evidence="3">
    <location>
        <begin position="1060"/>
        <end position="1115"/>
    </location>
</feature>
<feature type="region of interest" description="Disordered" evidence="3">
    <location>
        <begin position="1524"/>
        <end position="1607"/>
    </location>
</feature>
<accession>A0A833VVA2</accession>
<feature type="region of interest" description="Disordered" evidence="3">
    <location>
        <begin position="251"/>
        <end position="302"/>
    </location>
</feature>
<feature type="compositionally biased region" description="Polar residues" evidence="3">
    <location>
        <begin position="1156"/>
        <end position="1192"/>
    </location>
</feature>
<feature type="compositionally biased region" description="Polar residues" evidence="3">
    <location>
        <begin position="276"/>
        <end position="286"/>
    </location>
</feature>
<feature type="compositionally biased region" description="Basic and acidic residues" evidence="3">
    <location>
        <begin position="1077"/>
        <end position="1091"/>
    </location>
</feature>
<feature type="compositionally biased region" description="Basic and acidic residues" evidence="3">
    <location>
        <begin position="443"/>
        <end position="460"/>
    </location>
</feature>
<dbReference type="Proteomes" id="UP000655588">
    <property type="component" value="Unassembled WGS sequence"/>
</dbReference>
<name>A0A833VVA2_9HYME</name>
<feature type="region of interest" description="Disordered" evidence="3">
    <location>
        <begin position="434"/>
        <end position="460"/>
    </location>
</feature>
<dbReference type="GO" id="GO:0003714">
    <property type="term" value="F:transcription corepressor activity"/>
    <property type="evidence" value="ECO:0007669"/>
    <property type="project" value="TreeGrafter"/>
</dbReference>
<dbReference type="InterPro" id="IPR022750">
    <property type="entry name" value="IRF-2BP1_2-like_Znf"/>
</dbReference>
<feature type="region of interest" description="Disordered" evidence="3">
    <location>
        <begin position="1351"/>
        <end position="1402"/>
    </location>
</feature>
<dbReference type="EMBL" id="WNWW01000841">
    <property type="protein sequence ID" value="KAF3421619.1"/>
    <property type="molecule type" value="Genomic_DNA"/>
</dbReference>
<feature type="compositionally biased region" description="Low complexity" evidence="3">
    <location>
        <begin position="1278"/>
        <end position="1288"/>
    </location>
</feature>
<protein>
    <recommendedName>
        <fullName evidence="4">Interferon regulatory factor 2-binding protein 1/2-like zinc finger domain-containing protein</fullName>
    </recommendedName>
</protein>
<evidence type="ECO:0000313" key="5">
    <source>
        <dbReference type="EMBL" id="KAF3421619.1"/>
    </source>
</evidence>
<organism evidence="5 6">
    <name type="scientific">Frieseomelitta varia</name>
    <dbReference type="NCBI Taxonomy" id="561572"/>
    <lineage>
        <taxon>Eukaryota</taxon>
        <taxon>Metazoa</taxon>
        <taxon>Ecdysozoa</taxon>
        <taxon>Arthropoda</taxon>
        <taxon>Hexapoda</taxon>
        <taxon>Insecta</taxon>
        <taxon>Pterygota</taxon>
        <taxon>Neoptera</taxon>
        <taxon>Endopterygota</taxon>
        <taxon>Hymenoptera</taxon>
        <taxon>Apocrita</taxon>
        <taxon>Aculeata</taxon>
        <taxon>Apoidea</taxon>
        <taxon>Anthophila</taxon>
        <taxon>Apidae</taxon>
        <taxon>Frieseomelitta</taxon>
    </lineage>
</organism>
<dbReference type="Pfam" id="PF11261">
    <property type="entry name" value="IRF-2BP1_2"/>
    <property type="match status" value="1"/>
</dbReference>
<evidence type="ECO:0000256" key="2">
    <source>
        <dbReference type="ARBA" id="ARBA00023242"/>
    </source>
</evidence>
<feature type="compositionally biased region" description="Polar residues" evidence="3">
    <location>
        <begin position="1554"/>
        <end position="1575"/>
    </location>
</feature>
<keyword evidence="6" id="KW-1185">Reference proteome</keyword>
<evidence type="ECO:0000259" key="4">
    <source>
        <dbReference type="Pfam" id="PF11261"/>
    </source>
</evidence>
<feature type="region of interest" description="Disordered" evidence="3">
    <location>
        <begin position="727"/>
        <end position="758"/>
    </location>
</feature>
<sequence>MMGKRTQCYLCDLPRMPWAMITEFSEPVCRGCVNYEGADRIDAVLESAKQMKKAHGFHEARSSTSKAYRTTGHTEHNGGANLDVLPIQNTGQNHSRHHNIAGYSQLHHRNSINEFNSATSRQQISRQHDETHEMANGMRSNNVRIPNAHLAAVAHHVNLSHNRGIAQLKRSISTIDEDEHAEKRLSLEEQHSVRPPLTRGDSLPAVSLAVSYVQDRSKEKHPVRAPSFETATTFKTNGAYVGPSIPLAPANVAANGGGSPLRPRTSPPPPPPPAQEASNDNPQTNHHQLDSKRSTVTVPVSPVLSPETTAALENVEKLVKDAEIQMKEISMNVSRGRFQSCLNVRPDEATFDDENDQLLYVRERVACKFQEANGWIDTDSGNSHRFANEERDQPTSKRLVDLSAPKFQISADRYEEFSRQRRLDIRRLGLASSRSVDEPENDDMVKKIDDGVRSPRKGTERDERMDVFSVQIGPSVNIKGDLVAQNLANIHISPDPSFTRENQNIGTYVVRRDSCKRNEARREKIARMVEEDEDAVRLKKPDGGISDSDRSSVLTNIEKLEKHVENVCEADGSLAMNSDNISERNLESISRDEGRNLEEPKATLPEEKVTLKSEQKQVRFEERCSEKEEKEITNPSVTECRENRLEMEEDATRISEEKNLRTRTERRKCSLKQFEANDEHVPLSSREVAEKHKTSRKEHRETREDRRKGIEERFANIVRACRDRGDERSKCRDDDEDSNVVSPSCTISAESSDESHPDSLDLRFYEPSVNELDDVLASYDEIIGNIVQSTRTIDEFLSRSELREYCVDDDGSNLVSSDRGRIEETEVKSAAARERSLSIDSKGRRGQSSRDKLKKVGMPARSRHSESLNRDWIDGLLLVASGSLNEERDLKEMNFEDDMAKRRGERPAMKTRDIKMKDRLDRSDRLAEERRASSETSETIDRQTFPRKARLFRIVNDSSSLTASSIYPLTSSTNNTRLSDETSRLSNNDEPVKEGTISKINPSETKGDSQNVPLDVLKGIKLESFIDRAKNVLSVNEIVVPAVIKSLLEAAYPENLRSPITERYSPCNNVDSNVRTAEGKSNDESERRDSQLEPPLNSEGRRNGGEPTSDKSVLKCGEMASRDEEADKIGCCIEGSSETGGKVLDGTRSNFERSNENSVDSRTNKNLISTRTESNVADESTKSGEPSRTSGTLEDDLLHDVGKEETNLMENAGESEENLKRDDSEASNENLVASEKVENLVEPPSIENTGNDDGFVKRITQDSSDSLRDCASLRSSLRNLSRSSSNNNTKPSCEFERTERCNATDDKIENTNNPRFDSVEREKILSEVYDEMNKKLFSSTCLDTNTNCSSFLDQQRPTNKKAETNPNEQLVESVKSENKSSDYSKSDKRDGQSIQPGKLADESQIGGLSSLFTPQKIQAADEQVTINDSVIENDTEVPKPPKKRYLEIPFSPDNKRECKADLFDAKKRRKSESNNNVHQCDTEDEKIEINNFLTTNMPSEESNFRSERTCKGLRYQKFLAEQMKNVGVSGQQPKRRKQTGNRSSDGQVNERRNSISSNVSEKTDSLSSEGGNSSRGELEHLVESAEGNIEASKPEETETEGTEGQVDFGPWTARKRFRAEDFNLEKKIEALPSLSLEEFQEKKKQQRTKKKKIVQKLTSTTNNKRHQNNFDTNDQVNSQNNAKISQTERENSEDAEKLLVGSQKRKARKQSITRNAAAINDSKQIEIEEPNKHWNVVIFIKEKLIKTILIVI</sequence>
<feature type="compositionally biased region" description="Basic and acidic residues" evidence="3">
    <location>
        <begin position="1374"/>
        <end position="1391"/>
    </location>
</feature>
<feature type="region of interest" description="Disordered" evidence="3">
    <location>
        <begin position="825"/>
        <end position="864"/>
    </location>
</feature>
<feature type="compositionally biased region" description="Polar residues" evidence="3">
    <location>
        <begin position="998"/>
        <end position="1011"/>
    </location>
</feature>
<feature type="compositionally biased region" description="Polar residues" evidence="3">
    <location>
        <begin position="739"/>
        <end position="750"/>
    </location>
</feature>
<feature type="compositionally biased region" description="Basic and acidic residues" evidence="3">
    <location>
        <begin position="917"/>
        <end position="933"/>
    </location>
</feature>
<evidence type="ECO:0000256" key="3">
    <source>
        <dbReference type="SAM" id="MobiDB-lite"/>
    </source>
</evidence>
<feature type="compositionally biased region" description="Basic and acidic residues" evidence="3">
    <location>
        <begin position="825"/>
        <end position="851"/>
    </location>
</feature>
<feature type="region of interest" description="Disordered" evidence="3">
    <location>
        <begin position="1658"/>
        <end position="1706"/>
    </location>
</feature>
<feature type="region of interest" description="Disordered" evidence="3">
    <location>
        <begin position="970"/>
        <end position="1011"/>
    </location>
</feature>
<feature type="region of interest" description="Disordered" evidence="3">
    <location>
        <begin position="1278"/>
        <end position="1298"/>
    </location>
</feature>
<feature type="compositionally biased region" description="Polar residues" evidence="3">
    <location>
        <begin position="1669"/>
        <end position="1685"/>
    </location>
</feature>
<feature type="region of interest" description="Disordered" evidence="3">
    <location>
        <begin position="1133"/>
        <end position="1257"/>
    </location>
</feature>
<evidence type="ECO:0000313" key="6">
    <source>
        <dbReference type="Proteomes" id="UP000655588"/>
    </source>
</evidence>
<feature type="compositionally biased region" description="Basic and acidic residues" evidence="3">
    <location>
        <begin position="1099"/>
        <end position="1113"/>
    </location>
</feature>
<keyword evidence="2" id="KW-0539">Nucleus</keyword>
<comment type="caution">
    <text evidence="5">The sequence shown here is derived from an EMBL/GenBank/DDBJ whole genome shotgun (WGS) entry which is preliminary data.</text>
</comment>
<reference evidence="5" key="1">
    <citation type="submission" date="2019-11" db="EMBL/GenBank/DDBJ databases">
        <title>The nuclear and mitochondrial genomes of Frieseomelitta varia - a highly eusocial stingless bee (Meliponini) with a permanently sterile worker caste.</title>
        <authorList>
            <person name="Freitas F.C.P."/>
            <person name="Lourenco A.P."/>
            <person name="Nunes F.M.F."/>
            <person name="Paschoal A.R."/>
            <person name="Abreu F.C.P."/>
            <person name="Barbin F.O."/>
            <person name="Bataglia L."/>
            <person name="Cardoso-Junior C.A.M."/>
            <person name="Cervoni M.S."/>
            <person name="Silva S.R."/>
            <person name="Dalarmi F."/>
            <person name="Del Lama M.A."/>
            <person name="Depintor T.S."/>
            <person name="Ferreira K.M."/>
            <person name="Goria P.S."/>
            <person name="Jaskot M.C."/>
            <person name="Lago D.C."/>
            <person name="Luna-Lucena D."/>
            <person name="Moda L.M."/>
            <person name="Nascimento L."/>
            <person name="Pedrino M."/>
            <person name="Rabico F.O."/>
            <person name="Sanches F.C."/>
            <person name="Santos D.E."/>
            <person name="Santos C.G."/>
            <person name="Vieira J."/>
            <person name="Lopes T.F."/>
            <person name="Barchuk A.R."/>
            <person name="Hartfelder K."/>
            <person name="Simoes Z.L.P."/>
            <person name="Bitondi M.M.G."/>
            <person name="Pinheiro D.G."/>
        </authorList>
    </citation>
    <scope>NUCLEOTIDE SEQUENCE</scope>
    <source>
        <strain evidence="5">USP_RPSP 00005682</strain>
        <tissue evidence="5">Whole individual</tissue>
    </source>
</reference>
<comment type="subcellular location">
    <subcellularLocation>
        <location evidence="1">Nucleus</location>
    </subcellularLocation>
</comment>
<feature type="region of interest" description="Disordered" evidence="3">
    <location>
        <begin position="917"/>
        <end position="942"/>
    </location>
</feature>
<proteinExistence type="predicted"/>
<dbReference type="GO" id="GO:0006357">
    <property type="term" value="P:regulation of transcription by RNA polymerase II"/>
    <property type="evidence" value="ECO:0007669"/>
    <property type="project" value="TreeGrafter"/>
</dbReference>
<feature type="compositionally biased region" description="Pro residues" evidence="3">
    <location>
        <begin position="265"/>
        <end position="274"/>
    </location>
</feature>
<feature type="compositionally biased region" description="Basic and acidic residues" evidence="3">
    <location>
        <begin position="1686"/>
        <end position="1697"/>
    </location>
</feature>
<feature type="compositionally biased region" description="Polar residues" evidence="3">
    <location>
        <begin position="1066"/>
        <end position="1075"/>
    </location>
</feature>
<dbReference type="GO" id="GO:0005634">
    <property type="term" value="C:nucleus"/>
    <property type="evidence" value="ECO:0007669"/>
    <property type="project" value="UniProtKB-SubCell"/>
</dbReference>
<gene>
    <name evidence="5" type="ORF">E2986_12531</name>
</gene>
<feature type="compositionally biased region" description="Basic and acidic residues" evidence="3">
    <location>
        <begin position="1196"/>
        <end position="1206"/>
    </location>
</feature>
<dbReference type="PANTHER" id="PTHR10816:SF19">
    <property type="entry name" value="PROTEIN INTERACTING WITH TTK69 AND SIN3A, ISOFORM D"/>
    <property type="match status" value="1"/>
</dbReference>
<dbReference type="PANTHER" id="PTHR10816">
    <property type="entry name" value="MYELIN TRANSCRIPTION FACTOR 1-RELATED"/>
    <property type="match status" value="1"/>
</dbReference>
<evidence type="ECO:0000256" key="1">
    <source>
        <dbReference type="ARBA" id="ARBA00004123"/>
    </source>
</evidence>
<feature type="region of interest" description="Disordered" evidence="3">
    <location>
        <begin position="677"/>
        <end position="709"/>
    </location>
</feature>
<feature type="domain" description="Interferon regulatory factor 2-binding protein 1/2-like zinc finger" evidence="4">
    <location>
        <begin position="4"/>
        <end position="55"/>
    </location>
</feature>